<comment type="caution">
    <text evidence="3">The sequence shown here is derived from an EMBL/GenBank/DDBJ whole genome shotgun (WGS) entry which is preliminary data.</text>
</comment>
<proteinExistence type="predicted"/>
<evidence type="ECO:0000256" key="1">
    <source>
        <dbReference type="SAM" id="MobiDB-lite"/>
    </source>
</evidence>
<keyword evidence="2" id="KW-1133">Transmembrane helix</keyword>
<evidence type="ECO:0000313" key="3">
    <source>
        <dbReference type="EMBL" id="KAK7347052.1"/>
    </source>
</evidence>
<evidence type="ECO:0000313" key="4">
    <source>
        <dbReference type="Proteomes" id="UP001374584"/>
    </source>
</evidence>
<feature type="compositionally biased region" description="Polar residues" evidence="1">
    <location>
        <begin position="77"/>
        <end position="101"/>
    </location>
</feature>
<dbReference type="AlphaFoldDB" id="A0AAN9M3C8"/>
<sequence length="101" mass="11325">MSEPHHQRHHYTQTQTVKGETLPLVLLLAALVPRVISGTFAIPRCHPFRGWTPFSAAHARQNMFNVTGRRGPESRGSWRQSSASRSGNGPKQNRAQGSRRK</sequence>
<keyword evidence="2" id="KW-0812">Transmembrane</keyword>
<feature type="transmembrane region" description="Helical" evidence="2">
    <location>
        <begin position="21"/>
        <end position="42"/>
    </location>
</feature>
<keyword evidence="4" id="KW-1185">Reference proteome</keyword>
<gene>
    <name evidence="3" type="ORF">VNO80_21578</name>
</gene>
<evidence type="ECO:0000256" key="2">
    <source>
        <dbReference type="SAM" id="Phobius"/>
    </source>
</evidence>
<dbReference type="Proteomes" id="UP001374584">
    <property type="component" value="Unassembled WGS sequence"/>
</dbReference>
<dbReference type="EMBL" id="JAYMYR010000008">
    <property type="protein sequence ID" value="KAK7347052.1"/>
    <property type="molecule type" value="Genomic_DNA"/>
</dbReference>
<protein>
    <submittedName>
        <fullName evidence="3">Uncharacterized protein</fullName>
    </submittedName>
</protein>
<organism evidence="3 4">
    <name type="scientific">Phaseolus coccineus</name>
    <name type="common">Scarlet runner bean</name>
    <name type="synonym">Phaseolus multiflorus</name>
    <dbReference type="NCBI Taxonomy" id="3886"/>
    <lineage>
        <taxon>Eukaryota</taxon>
        <taxon>Viridiplantae</taxon>
        <taxon>Streptophyta</taxon>
        <taxon>Embryophyta</taxon>
        <taxon>Tracheophyta</taxon>
        <taxon>Spermatophyta</taxon>
        <taxon>Magnoliopsida</taxon>
        <taxon>eudicotyledons</taxon>
        <taxon>Gunneridae</taxon>
        <taxon>Pentapetalae</taxon>
        <taxon>rosids</taxon>
        <taxon>fabids</taxon>
        <taxon>Fabales</taxon>
        <taxon>Fabaceae</taxon>
        <taxon>Papilionoideae</taxon>
        <taxon>50 kb inversion clade</taxon>
        <taxon>NPAAA clade</taxon>
        <taxon>indigoferoid/millettioid clade</taxon>
        <taxon>Phaseoleae</taxon>
        <taxon>Phaseolus</taxon>
    </lineage>
</organism>
<reference evidence="3 4" key="1">
    <citation type="submission" date="2024-01" db="EMBL/GenBank/DDBJ databases">
        <title>The genomes of 5 underutilized Papilionoideae crops provide insights into root nodulation and disease resistanc.</title>
        <authorList>
            <person name="Jiang F."/>
        </authorList>
    </citation>
    <scope>NUCLEOTIDE SEQUENCE [LARGE SCALE GENOMIC DNA]</scope>
    <source>
        <strain evidence="3">JINMINGXINNONG_FW02</strain>
        <tissue evidence="3">Leaves</tissue>
    </source>
</reference>
<feature type="region of interest" description="Disordered" evidence="1">
    <location>
        <begin position="62"/>
        <end position="101"/>
    </location>
</feature>
<accession>A0AAN9M3C8</accession>
<keyword evidence="2" id="KW-0472">Membrane</keyword>
<name>A0AAN9M3C8_PHACN</name>